<sequence length="330" mass="39017">MVENFLPVNRNIQKHWIYRDAQYFHVWMDMLFRARFSADPVAELIEGQQVQINYGEFVFGRQAWSERLGIGEQRLRTLIAKLVDDDMIELVKRYNKFSIYRLKNYAKFNHLSMPEEGKSQPAEQPAEQRQTNQQSNQQTNRQKSLTHQGFDGHANRQSNQQKNGELTGRLTGRLTTKEYRLNNTENIDKEIKDLNTSPRNKKPAYSEDSGYYQMALYFHQRVMEQAALNNKAHLVKNANLQAWSDDFRKMIELDKRDTQELKRVIDWCTADPFWQKNILSAATLRKQYTQLAMKMDSKPANHSRSARQQRDDAQMDILRQLYEEGEQENE</sequence>
<reference evidence="2 3" key="1">
    <citation type="submission" date="2019-04" db="EMBL/GenBank/DDBJ databases">
        <title>Cohnella sp. nov. isolated from preserved vegetables.</title>
        <authorList>
            <person name="Lin S.-Y."/>
            <person name="Hung M.-H."/>
            <person name="Young C.-C."/>
        </authorList>
    </citation>
    <scope>NUCLEOTIDE SEQUENCE [LARGE SCALE GENOMIC DNA]</scope>
    <source>
        <strain evidence="2 3">CC-MHH1044</strain>
    </source>
</reference>
<feature type="compositionally biased region" description="Polar residues" evidence="1">
    <location>
        <begin position="155"/>
        <end position="164"/>
    </location>
</feature>
<dbReference type="Proteomes" id="UP000310636">
    <property type="component" value="Unassembled WGS sequence"/>
</dbReference>
<keyword evidence="3" id="KW-1185">Reference proteome</keyword>
<evidence type="ECO:0000313" key="3">
    <source>
        <dbReference type="Proteomes" id="UP000310636"/>
    </source>
</evidence>
<evidence type="ECO:0000256" key="1">
    <source>
        <dbReference type="SAM" id="MobiDB-lite"/>
    </source>
</evidence>
<feature type="region of interest" description="Disordered" evidence="1">
    <location>
        <begin position="114"/>
        <end position="181"/>
    </location>
</feature>
<feature type="region of interest" description="Disordered" evidence="1">
    <location>
        <begin position="294"/>
        <end position="330"/>
    </location>
</feature>
<dbReference type="EMBL" id="SSOB01000003">
    <property type="protein sequence ID" value="THF83715.1"/>
    <property type="molecule type" value="Genomic_DNA"/>
</dbReference>
<protein>
    <submittedName>
        <fullName evidence="2">Uncharacterized protein</fullName>
    </submittedName>
</protein>
<proteinExistence type="predicted"/>
<accession>A0A4S4C8L9</accession>
<gene>
    <name evidence="2" type="ORF">E6C55_03220</name>
</gene>
<organism evidence="2 3">
    <name type="scientific">Cohnella fermenti</name>
    <dbReference type="NCBI Taxonomy" id="2565925"/>
    <lineage>
        <taxon>Bacteria</taxon>
        <taxon>Bacillati</taxon>
        <taxon>Bacillota</taxon>
        <taxon>Bacilli</taxon>
        <taxon>Bacillales</taxon>
        <taxon>Paenibacillaceae</taxon>
        <taxon>Cohnella</taxon>
    </lineage>
</organism>
<feature type="compositionally biased region" description="Low complexity" evidence="1">
    <location>
        <begin position="128"/>
        <end position="142"/>
    </location>
</feature>
<dbReference type="AlphaFoldDB" id="A0A4S4C8L9"/>
<dbReference type="OrthoDB" id="1821976at2"/>
<name>A0A4S4C8L9_9BACL</name>
<evidence type="ECO:0000313" key="2">
    <source>
        <dbReference type="EMBL" id="THF83715.1"/>
    </source>
</evidence>
<comment type="caution">
    <text evidence="2">The sequence shown here is derived from an EMBL/GenBank/DDBJ whole genome shotgun (WGS) entry which is preliminary data.</text>
</comment>
<dbReference type="RefSeq" id="WP_136368344.1">
    <property type="nucleotide sequence ID" value="NZ_SSOB01000003.1"/>
</dbReference>